<accession>A0A383VC61</accession>
<feature type="compositionally biased region" description="Low complexity" evidence="1">
    <location>
        <begin position="117"/>
        <end position="126"/>
    </location>
</feature>
<gene>
    <name evidence="2" type="ORF">BQ4739_LOCUS3103</name>
</gene>
<organism evidence="2 3">
    <name type="scientific">Tetradesmus obliquus</name>
    <name type="common">Green alga</name>
    <name type="synonym">Acutodesmus obliquus</name>
    <dbReference type="NCBI Taxonomy" id="3088"/>
    <lineage>
        <taxon>Eukaryota</taxon>
        <taxon>Viridiplantae</taxon>
        <taxon>Chlorophyta</taxon>
        <taxon>core chlorophytes</taxon>
        <taxon>Chlorophyceae</taxon>
        <taxon>CS clade</taxon>
        <taxon>Sphaeropleales</taxon>
        <taxon>Scenedesmaceae</taxon>
        <taxon>Tetradesmus</taxon>
    </lineage>
</organism>
<dbReference type="AlphaFoldDB" id="A0A383VC61"/>
<dbReference type="EMBL" id="FNXT01000237">
    <property type="protein sequence ID" value="SZX62523.1"/>
    <property type="molecule type" value="Genomic_DNA"/>
</dbReference>
<evidence type="ECO:0000313" key="2">
    <source>
        <dbReference type="EMBL" id="SZX62523.1"/>
    </source>
</evidence>
<sequence length="374" mass="39851">MAATHDDHLDAIVFDIDGHKLLKIAWVYDENDDLDTVCEEVWGEIKKATRAASEDDLQIITAKGAIRLRRCLQKALQGNATVVSTVDDRQLMLKVEVLGKVAGNGRATGASRARSTGRSMARHASSSSAAAMSTAAAAAAAAAAAPGAAETPAAEDKSSKLLSRVFVMWPKHTQTVLAFMTTSDGNPDLDDMGNPKVDHKNSCYKGQCIKVSEKDLVWEPLRLAIVQVMEDVFGVSTQDAAEKIRKKASQQAKTIEHAHAAADAAKTAAIAEMLRAAEHGSMGAEAADEISEAVEAAVAAAVPATAFKTTSDGNPDLDDMGNPKVDHKNSCYKGQCIKVSEKDLVWEPLRLAIVQVMEDVFGVSTQDAAEKIRK</sequence>
<keyword evidence="3" id="KW-1185">Reference proteome</keyword>
<evidence type="ECO:0000256" key="1">
    <source>
        <dbReference type="SAM" id="MobiDB-lite"/>
    </source>
</evidence>
<reference evidence="2 3" key="1">
    <citation type="submission" date="2016-10" db="EMBL/GenBank/DDBJ databases">
        <authorList>
            <person name="Cai Z."/>
        </authorList>
    </citation>
    <scope>NUCLEOTIDE SEQUENCE [LARGE SCALE GENOMIC DNA]</scope>
</reference>
<evidence type="ECO:0000313" key="3">
    <source>
        <dbReference type="Proteomes" id="UP000256970"/>
    </source>
</evidence>
<protein>
    <submittedName>
        <fullName evidence="2">Uncharacterized protein</fullName>
    </submittedName>
</protein>
<feature type="region of interest" description="Disordered" evidence="1">
    <location>
        <begin position="106"/>
        <end position="126"/>
    </location>
</feature>
<dbReference type="Proteomes" id="UP000256970">
    <property type="component" value="Unassembled WGS sequence"/>
</dbReference>
<name>A0A383VC61_TETOB</name>
<proteinExistence type="predicted"/>